<evidence type="ECO:0000313" key="1">
    <source>
        <dbReference type="EMBL" id="KAA5534310.1"/>
    </source>
</evidence>
<sequence>MASIEYCMWHLTPNGWVNGTVKTDSPKLTNKPIPNDRVLTYKYEERMKGAEIISDHTEIFRIDDNDLIDKLLKKYPFKGEIIL</sequence>
<gene>
    <name evidence="1" type="ORF">F0460_09385</name>
</gene>
<proteinExistence type="predicted"/>
<reference evidence="1 2" key="1">
    <citation type="submission" date="2019-09" db="EMBL/GenBank/DDBJ databases">
        <title>Genome sequence and assembly of Flavobacterium sp.</title>
        <authorList>
            <person name="Chhetri G."/>
        </authorList>
    </citation>
    <scope>NUCLEOTIDE SEQUENCE [LARGE SCALE GENOMIC DNA]</scope>
    <source>
        <strain evidence="1 2">SNL9</strain>
    </source>
</reference>
<dbReference type="EMBL" id="VWSG01000006">
    <property type="protein sequence ID" value="KAA5534310.1"/>
    <property type="molecule type" value="Genomic_DNA"/>
</dbReference>
<dbReference type="Proteomes" id="UP000325141">
    <property type="component" value="Unassembled WGS sequence"/>
</dbReference>
<protein>
    <submittedName>
        <fullName evidence="1">Uncharacterized protein</fullName>
    </submittedName>
</protein>
<accession>A0A5M6CIM9</accession>
<comment type="caution">
    <text evidence="1">The sequence shown here is derived from an EMBL/GenBank/DDBJ whole genome shotgun (WGS) entry which is preliminary data.</text>
</comment>
<evidence type="ECO:0000313" key="2">
    <source>
        <dbReference type="Proteomes" id="UP000325141"/>
    </source>
</evidence>
<dbReference type="AlphaFoldDB" id="A0A5M6CIM9"/>
<dbReference type="RefSeq" id="WP_150012548.1">
    <property type="nucleotide sequence ID" value="NZ_VWSG01000006.1"/>
</dbReference>
<keyword evidence="2" id="KW-1185">Reference proteome</keyword>
<organism evidence="1 2">
    <name type="scientific">Paenimyroides baculatum</name>
    <dbReference type="NCBI Taxonomy" id="2608000"/>
    <lineage>
        <taxon>Bacteria</taxon>
        <taxon>Pseudomonadati</taxon>
        <taxon>Bacteroidota</taxon>
        <taxon>Flavobacteriia</taxon>
        <taxon>Flavobacteriales</taxon>
        <taxon>Flavobacteriaceae</taxon>
        <taxon>Paenimyroides</taxon>
    </lineage>
</organism>
<name>A0A5M6CIM9_9FLAO</name>